<organism evidence="2 3">
    <name type="scientific">Hibiscus sabdariffa</name>
    <name type="common">roselle</name>
    <dbReference type="NCBI Taxonomy" id="183260"/>
    <lineage>
        <taxon>Eukaryota</taxon>
        <taxon>Viridiplantae</taxon>
        <taxon>Streptophyta</taxon>
        <taxon>Embryophyta</taxon>
        <taxon>Tracheophyta</taxon>
        <taxon>Spermatophyta</taxon>
        <taxon>Magnoliopsida</taxon>
        <taxon>eudicotyledons</taxon>
        <taxon>Gunneridae</taxon>
        <taxon>Pentapetalae</taxon>
        <taxon>rosids</taxon>
        <taxon>malvids</taxon>
        <taxon>Malvales</taxon>
        <taxon>Malvaceae</taxon>
        <taxon>Malvoideae</taxon>
        <taxon>Hibiscus</taxon>
    </lineage>
</organism>
<reference evidence="2 3" key="1">
    <citation type="journal article" date="2024" name="G3 (Bethesda)">
        <title>Genome assembly of Hibiscus sabdariffa L. provides insights into metabolisms of medicinal natural products.</title>
        <authorList>
            <person name="Kim T."/>
        </authorList>
    </citation>
    <scope>NUCLEOTIDE SEQUENCE [LARGE SCALE GENOMIC DNA]</scope>
    <source>
        <strain evidence="2">TK-2024</strain>
        <tissue evidence="2">Old leaves</tissue>
    </source>
</reference>
<dbReference type="EMBL" id="JBBPBM010000028">
    <property type="protein sequence ID" value="KAK8537944.1"/>
    <property type="molecule type" value="Genomic_DNA"/>
</dbReference>
<sequence>MSETSCPKALDMANENCHQARKTDECCYFRMPEWQLACPLHQYGFPVIGDVNQKRKFAMGAYLPLAFKARDFITKTNNPCVRDLTWDIIDI</sequence>
<dbReference type="Proteomes" id="UP001472677">
    <property type="component" value="Unassembled WGS sequence"/>
</dbReference>
<dbReference type="Pfam" id="PF24847">
    <property type="entry name" value="DUF7722"/>
    <property type="match status" value="1"/>
</dbReference>
<proteinExistence type="predicted"/>
<accession>A0ABR2DG87</accession>
<gene>
    <name evidence="2" type="ORF">V6N12_044085</name>
</gene>
<protein>
    <recommendedName>
        <fullName evidence="1">DUF7722 domain-containing protein</fullName>
    </recommendedName>
</protein>
<dbReference type="InterPro" id="IPR056139">
    <property type="entry name" value="DUF7722"/>
</dbReference>
<evidence type="ECO:0000313" key="3">
    <source>
        <dbReference type="Proteomes" id="UP001472677"/>
    </source>
</evidence>
<evidence type="ECO:0000259" key="1">
    <source>
        <dbReference type="Pfam" id="PF24847"/>
    </source>
</evidence>
<keyword evidence="3" id="KW-1185">Reference proteome</keyword>
<name>A0ABR2DG87_9ROSI</name>
<feature type="domain" description="DUF7722" evidence="1">
    <location>
        <begin position="28"/>
        <end position="63"/>
    </location>
</feature>
<evidence type="ECO:0000313" key="2">
    <source>
        <dbReference type="EMBL" id="KAK8537944.1"/>
    </source>
</evidence>
<comment type="caution">
    <text evidence="2">The sequence shown here is derived from an EMBL/GenBank/DDBJ whole genome shotgun (WGS) entry which is preliminary data.</text>
</comment>